<dbReference type="Proteomes" id="UP000887565">
    <property type="component" value="Unplaced"/>
</dbReference>
<name>A0A915HK31_ROMCU</name>
<evidence type="ECO:0000313" key="2">
    <source>
        <dbReference type="WBParaSite" id="nRc.2.0.1.t01696-RA"/>
    </source>
</evidence>
<organism evidence="1 2">
    <name type="scientific">Romanomermis culicivorax</name>
    <name type="common">Nematode worm</name>
    <dbReference type="NCBI Taxonomy" id="13658"/>
    <lineage>
        <taxon>Eukaryota</taxon>
        <taxon>Metazoa</taxon>
        <taxon>Ecdysozoa</taxon>
        <taxon>Nematoda</taxon>
        <taxon>Enoplea</taxon>
        <taxon>Dorylaimia</taxon>
        <taxon>Mermithida</taxon>
        <taxon>Mermithoidea</taxon>
        <taxon>Mermithidae</taxon>
        <taxon>Romanomermis</taxon>
    </lineage>
</organism>
<reference evidence="2" key="1">
    <citation type="submission" date="2022-11" db="UniProtKB">
        <authorList>
            <consortium name="WormBaseParasite"/>
        </authorList>
    </citation>
    <scope>IDENTIFICATION</scope>
</reference>
<evidence type="ECO:0000313" key="1">
    <source>
        <dbReference type="Proteomes" id="UP000887565"/>
    </source>
</evidence>
<keyword evidence="1" id="KW-1185">Reference proteome</keyword>
<protein>
    <submittedName>
        <fullName evidence="2">Uncharacterized protein</fullName>
    </submittedName>
</protein>
<proteinExistence type="predicted"/>
<sequence>MRTKLDKRDGTFELELVEWASRIPIIEKNRSDNKRSVYANRYFMGPIVFRNDSFPVSSETDSVTKKKNQDVREKVVLVKTSSMRDISRIKDDDDDDSKMIPLGIIPTRYKIPKKHEENTSTPVSIDSTTPVLEIKKDRLCNEHGEPIRDIRAYQFSLFRR</sequence>
<dbReference type="AlphaFoldDB" id="A0A915HK31"/>
<accession>A0A915HK31</accession>
<dbReference type="WBParaSite" id="nRc.2.0.1.t01696-RA">
    <property type="protein sequence ID" value="nRc.2.0.1.t01696-RA"/>
    <property type="gene ID" value="nRc.2.0.1.g01696"/>
</dbReference>